<protein>
    <recommendedName>
        <fullName evidence="4">Carbohydrate kinase PfkB domain-containing protein</fullName>
    </recommendedName>
</protein>
<dbReference type="AlphaFoldDB" id="A0AAV5AMH6"/>
<gene>
    <name evidence="2" type="ORF">Clacol_008368</name>
</gene>
<dbReference type="EMBL" id="BPWL01000009">
    <property type="protein sequence ID" value="GJJ14111.1"/>
    <property type="molecule type" value="Genomic_DNA"/>
</dbReference>
<dbReference type="PANTHER" id="PTHR42774:SF3">
    <property type="entry name" value="KETOHEXOKINASE"/>
    <property type="match status" value="1"/>
</dbReference>
<dbReference type="InterPro" id="IPR029056">
    <property type="entry name" value="Ribokinase-like"/>
</dbReference>
<evidence type="ECO:0000313" key="3">
    <source>
        <dbReference type="Proteomes" id="UP001050691"/>
    </source>
</evidence>
<evidence type="ECO:0000313" key="2">
    <source>
        <dbReference type="EMBL" id="GJJ14111.1"/>
    </source>
</evidence>
<dbReference type="InterPro" id="IPR052562">
    <property type="entry name" value="Ketohexokinase-related"/>
</dbReference>
<keyword evidence="3" id="KW-1185">Reference proteome</keyword>
<evidence type="ECO:0008006" key="4">
    <source>
        <dbReference type="Google" id="ProtNLM"/>
    </source>
</evidence>
<organism evidence="2 3">
    <name type="scientific">Clathrus columnatus</name>
    <dbReference type="NCBI Taxonomy" id="1419009"/>
    <lineage>
        <taxon>Eukaryota</taxon>
        <taxon>Fungi</taxon>
        <taxon>Dikarya</taxon>
        <taxon>Basidiomycota</taxon>
        <taxon>Agaricomycotina</taxon>
        <taxon>Agaricomycetes</taxon>
        <taxon>Phallomycetidae</taxon>
        <taxon>Phallales</taxon>
        <taxon>Clathraceae</taxon>
        <taxon>Clathrus</taxon>
    </lineage>
</organism>
<comment type="caution">
    <text evidence="2">The sequence shown here is derived from an EMBL/GenBank/DDBJ whole genome shotgun (WGS) entry which is preliminary data.</text>
</comment>
<dbReference type="Gene3D" id="3.40.1190.20">
    <property type="match status" value="2"/>
</dbReference>
<accession>A0AAV5AMH6</accession>
<reference evidence="2" key="1">
    <citation type="submission" date="2021-10" db="EMBL/GenBank/DDBJ databases">
        <title>De novo Genome Assembly of Clathrus columnatus (Basidiomycota, Fungi) Using Illumina and Nanopore Sequence Data.</title>
        <authorList>
            <person name="Ogiso-Tanaka E."/>
            <person name="Itagaki H."/>
            <person name="Hosoya T."/>
            <person name="Hosaka K."/>
        </authorList>
    </citation>
    <scope>NUCLEOTIDE SEQUENCE</scope>
    <source>
        <strain evidence="2">MO-923</strain>
    </source>
</reference>
<proteinExistence type="predicted"/>
<dbReference type="SUPFAM" id="SSF53613">
    <property type="entry name" value="Ribokinase-like"/>
    <property type="match status" value="1"/>
</dbReference>
<evidence type="ECO:0000256" key="1">
    <source>
        <dbReference type="SAM" id="MobiDB-lite"/>
    </source>
</evidence>
<feature type="region of interest" description="Disordered" evidence="1">
    <location>
        <begin position="365"/>
        <end position="402"/>
    </location>
</feature>
<sequence>MLRATYSPVNNSSSHAPSRSPLRVFGFGTVFVTQKLILNAYPEAGTVARAQNVRKTRGGHSANVLAILAQFRSSRPKTHIASSSSFRVVDDVQFCGPLSGAEEGALILKEFESQGVSTIFSVIREGKSVPTAWVIEVDMTHEEFVSRLGPVLAPENYDISPNTLPSHPVNVPPVPPNHLRKRSGSGPQIYSSSGGNNPTNFPYQQFILPGMPPFEWMHFEGRSPNILHFNLTGLDGLARERGWRSKCVFSLQISRTGVEALIQHANVIFFSKPYAQSTSPNASPRAFLISMCAHASPNALLVADWGSQGAALLSVPTREYFQSSGWVEPNIVKQSWNGGTSTEPGSIISGSGFWADGRTYSSQELDNSMSASAPLDKDNLRHSTISDMGSESSTTSTETEKGTQTFLDEVGAHDAFVAGMILALSQKILPGRPYTTEANGKTPDNISKTTGKWKLEECLRFATELAGRKGRKTGLQGLRTEMEKGGWAFE</sequence>
<dbReference type="PANTHER" id="PTHR42774">
    <property type="entry name" value="PHOSPHOTRANSFERASE SYSTEM TRANSPORT PROTEIN"/>
    <property type="match status" value="1"/>
</dbReference>
<dbReference type="Proteomes" id="UP001050691">
    <property type="component" value="Unassembled WGS sequence"/>
</dbReference>
<name>A0AAV5AMH6_9AGAM</name>